<reference evidence="1" key="1">
    <citation type="journal article" date="2014" name="Front. Microbiol.">
        <title>High frequency of phylogenetically diverse reductive dehalogenase-homologous genes in deep subseafloor sedimentary metagenomes.</title>
        <authorList>
            <person name="Kawai M."/>
            <person name="Futagami T."/>
            <person name="Toyoda A."/>
            <person name="Takaki Y."/>
            <person name="Nishi S."/>
            <person name="Hori S."/>
            <person name="Arai W."/>
            <person name="Tsubouchi T."/>
            <person name="Morono Y."/>
            <person name="Uchiyama I."/>
            <person name="Ito T."/>
            <person name="Fujiyama A."/>
            <person name="Inagaki F."/>
            <person name="Takami H."/>
        </authorList>
    </citation>
    <scope>NUCLEOTIDE SEQUENCE</scope>
    <source>
        <strain evidence="1">Expedition CK06-06</strain>
    </source>
</reference>
<accession>X1BA32</accession>
<dbReference type="AlphaFoldDB" id="X1BA32"/>
<dbReference type="EMBL" id="BART01016151">
    <property type="protein sequence ID" value="GAG78137.1"/>
    <property type="molecule type" value="Genomic_DNA"/>
</dbReference>
<comment type="caution">
    <text evidence="1">The sequence shown here is derived from an EMBL/GenBank/DDBJ whole genome shotgun (WGS) entry which is preliminary data.</text>
</comment>
<gene>
    <name evidence="1" type="ORF">S01H4_31152</name>
</gene>
<proteinExistence type="predicted"/>
<protein>
    <submittedName>
        <fullName evidence="1">Uncharacterized protein</fullName>
    </submittedName>
</protein>
<dbReference type="InterPro" id="IPR036918">
    <property type="entry name" value="Pyrv_Knase_C_sf"/>
</dbReference>
<dbReference type="SUPFAM" id="SSF52935">
    <property type="entry name" value="PK C-terminal domain-like"/>
    <property type="match status" value="1"/>
</dbReference>
<name>X1BA32_9ZZZZ</name>
<evidence type="ECO:0000313" key="1">
    <source>
        <dbReference type="EMBL" id="GAG78137.1"/>
    </source>
</evidence>
<dbReference type="Gene3D" id="3.40.1380.20">
    <property type="entry name" value="Pyruvate kinase, C-terminal domain"/>
    <property type="match status" value="1"/>
</dbReference>
<sequence length="70" mass="7663">METVYFNKKGKQNTEETLKLAKKIADEKSIDDIVLASTTGYTAEKAIEICEGLKLIVVGIGRSNKKDADS</sequence>
<organism evidence="1">
    <name type="scientific">marine sediment metagenome</name>
    <dbReference type="NCBI Taxonomy" id="412755"/>
    <lineage>
        <taxon>unclassified sequences</taxon>
        <taxon>metagenomes</taxon>
        <taxon>ecological metagenomes</taxon>
    </lineage>
</organism>